<keyword evidence="3" id="KW-1185">Reference proteome</keyword>
<gene>
    <name evidence="2" type="ORF">GE115_01695</name>
</gene>
<dbReference type="Proteomes" id="UP000431080">
    <property type="component" value="Unassembled WGS sequence"/>
</dbReference>
<evidence type="ECO:0000313" key="2">
    <source>
        <dbReference type="EMBL" id="MRG58591.1"/>
    </source>
</evidence>
<keyword evidence="2" id="KW-0378">Hydrolase</keyword>
<dbReference type="RefSeq" id="WP_153683065.1">
    <property type="nucleotide sequence ID" value="NZ_WJIF01000001.1"/>
</dbReference>
<organism evidence="2 3">
    <name type="scientific">Agromyces agglutinans</name>
    <dbReference type="NCBI Taxonomy" id="2662258"/>
    <lineage>
        <taxon>Bacteria</taxon>
        <taxon>Bacillati</taxon>
        <taxon>Actinomycetota</taxon>
        <taxon>Actinomycetes</taxon>
        <taxon>Micrococcales</taxon>
        <taxon>Microbacteriaceae</taxon>
        <taxon>Agromyces</taxon>
    </lineage>
</organism>
<dbReference type="GO" id="GO:0016787">
    <property type="term" value="F:hydrolase activity"/>
    <property type="evidence" value="ECO:0007669"/>
    <property type="project" value="UniProtKB-KW"/>
</dbReference>
<dbReference type="SUPFAM" id="SSF53474">
    <property type="entry name" value="alpha/beta-Hydrolases"/>
    <property type="match status" value="1"/>
</dbReference>
<dbReference type="InterPro" id="IPR029058">
    <property type="entry name" value="AB_hydrolase_fold"/>
</dbReference>
<evidence type="ECO:0000313" key="3">
    <source>
        <dbReference type="Proteomes" id="UP000431080"/>
    </source>
</evidence>
<keyword evidence="1" id="KW-1133">Transmembrane helix</keyword>
<name>A0A6I2F318_9MICO</name>
<dbReference type="AlphaFoldDB" id="A0A6I2F318"/>
<evidence type="ECO:0000256" key="1">
    <source>
        <dbReference type="SAM" id="Phobius"/>
    </source>
</evidence>
<protein>
    <submittedName>
        <fullName evidence="2">Alpha/beta fold hydrolase</fullName>
    </submittedName>
</protein>
<keyword evidence="1" id="KW-0812">Transmembrane</keyword>
<accession>A0A6I2F318</accession>
<feature type="transmembrane region" description="Helical" evidence="1">
    <location>
        <begin position="12"/>
        <end position="41"/>
    </location>
</feature>
<dbReference type="Gene3D" id="3.40.50.1820">
    <property type="entry name" value="alpha/beta hydrolase"/>
    <property type="match status" value="1"/>
</dbReference>
<proteinExistence type="predicted"/>
<comment type="caution">
    <text evidence="2">The sequence shown here is derived from an EMBL/GenBank/DDBJ whole genome shotgun (WGS) entry which is preliminary data.</text>
</comment>
<reference evidence="2 3" key="1">
    <citation type="submission" date="2019-10" db="EMBL/GenBank/DDBJ databases">
        <authorList>
            <person name="Nie G."/>
            <person name="Ming H."/>
            <person name="Yi B."/>
        </authorList>
    </citation>
    <scope>NUCLEOTIDE SEQUENCE [LARGE SCALE GENOMIC DNA]</scope>
    <source>
        <strain evidence="2 3">CFH 90414</strain>
    </source>
</reference>
<dbReference type="EMBL" id="WJIF01000001">
    <property type="protein sequence ID" value="MRG58591.1"/>
    <property type="molecule type" value="Genomic_DNA"/>
</dbReference>
<sequence>MQRRRVSAGTVVGGFVAAVGLLAAVAAVAAVVVGVVAVVFARKVVTPPREREEDVRVVSVDLPAARVVLEGVEVDMPGRYGLWFERGAGHARLGEVVTTNGRLVTRVLEGVDFGRLERARHARMDGWLMLGPWEVGVDYENVVVQTSLGPAPAWHVPAAEPSGRWVVQVHGRGAKRQEALRAVLPAREAGWDSLLVSYRNDGEAPESVDRRYGLGGTEWEDVVAAVAYARAHGAREVVLMGWSMGGSIVLQSVLRSEEVRAALTGVILESPAIDWADILRFQGSTYGLPNDVSDLVTRILSAPVAVGVTGLAAPIDLESLDAVARAHEFDVPMLLLASEDDGFVPIAGARRFAEARPDLVEFEVFHDARHTKLWNAEPERWSGLIEAWLVRRAVSGAPALGEAEVAG</sequence>
<keyword evidence="1" id="KW-0472">Membrane</keyword>